<sequence>MEDFWSPLTVIIAIVAGIGWLALVTWLWKLDAEKSSHIRARSRPPTRDISNLDYSPEPGDEFEGGIRYNAEP</sequence>
<reference evidence="3" key="1">
    <citation type="journal article" date="2014" name="Front. Microbiol.">
        <title>High frequency of phylogenetically diverse reductive dehalogenase-homologous genes in deep subseafloor sedimentary metagenomes.</title>
        <authorList>
            <person name="Kawai M."/>
            <person name="Futagami T."/>
            <person name="Toyoda A."/>
            <person name="Takaki Y."/>
            <person name="Nishi S."/>
            <person name="Hori S."/>
            <person name="Arai W."/>
            <person name="Tsubouchi T."/>
            <person name="Morono Y."/>
            <person name="Uchiyama I."/>
            <person name="Ito T."/>
            <person name="Fujiyama A."/>
            <person name="Inagaki F."/>
            <person name="Takami H."/>
        </authorList>
    </citation>
    <scope>NUCLEOTIDE SEQUENCE</scope>
    <source>
        <strain evidence="3">Expedition CK06-06</strain>
    </source>
</reference>
<gene>
    <name evidence="3" type="ORF">S01H1_17862</name>
</gene>
<feature type="region of interest" description="Disordered" evidence="1">
    <location>
        <begin position="40"/>
        <end position="72"/>
    </location>
</feature>
<dbReference type="AlphaFoldDB" id="X0S3E3"/>
<keyword evidence="2" id="KW-1133">Transmembrane helix</keyword>
<evidence type="ECO:0000256" key="1">
    <source>
        <dbReference type="SAM" id="MobiDB-lite"/>
    </source>
</evidence>
<dbReference type="EMBL" id="BARS01009501">
    <property type="protein sequence ID" value="GAF75578.1"/>
    <property type="molecule type" value="Genomic_DNA"/>
</dbReference>
<comment type="caution">
    <text evidence="3">The sequence shown here is derived from an EMBL/GenBank/DDBJ whole genome shotgun (WGS) entry which is preliminary data.</text>
</comment>
<keyword evidence="2" id="KW-0472">Membrane</keyword>
<organism evidence="3">
    <name type="scientific">marine sediment metagenome</name>
    <dbReference type="NCBI Taxonomy" id="412755"/>
    <lineage>
        <taxon>unclassified sequences</taxon>
        <taxon>metagenomes</taxon>
        <taxon>ecological metagenomes</taxon>
    </lineage>
</organism>
<evidence type="ECO:0000313" key="3">
    <source>
        <dbReference type="EMBL" id="GAF75578.1"/>
    </source>
</evidence>
<proteinExistence type="predicted"/>
<name>X0S3E3_9ZZZZ</name>
<keyword evidence="2" id="KW-0812">Transmembrane</keyword>
<feature type="transmembrane region" description="Helical" evidence="2">
    <location>
        <begin position="6"/>
        <end position="28"/>
    </location>
</feature>
<evidence type="ECO:0000256" key="2">
    <source>
        <dbReference type="SAM" id="Phobius"/>
    </source>
</evidence>
<protein>
    <submittedName>
        <fullName evidence="3">Uncharacterized protein</fullName>
    </submittedName>
</protein>
<feature type="non-terminal residue" evidence="3">
    <location>
        <position position="72"/>
    </location>
</feature>
<accession>X0S3E3</accession>